<keyword evidence="2" id="KW-1185">Reference proteome</keyword>
<comment type="caution">
    <text evidence="1">The sequence shown here is derived from an EMBL/GenBank/DDBJ whole genome shotgun (WGS) entry which is preliminary data.</text>
</comment>
<proteinExistence type="predicted"/>
<accession>A0AAD4VT47</accession>
<protein>
    <submittedName>
        <fullName evidence="1">Uncharacterized protein</fullName>
    </submittedName>
</protein>
<sequence>MSSSSICDSRFLLHRAPNFREGLVVSHSREAFFLPFVIFQEKCCQKAYHGLKNAGSEPQKHVRFGLWSCS</sequence>
<organism evidence="1 2">
    <name type="scientific">Prunus dulcis</name>
    <name type="common">Almond</name>
    <name type="synonym">Amygdalus dulcis</name>
    <dbReference type="NCBI Taxonomy" id="3755"/>
    <lineage>
        <taxon>Eukaryota</taxon>
        <taxon>Viridiplantae</taxon>
        <taxon>Streptophyta</taxon>
        <taxon>Embryophyta</taxon>
        <taxon>Tracheophyta</taxon>
        <taxon>Spermatophyta</taxon>
        <taxon>Magnoliopsida</taxon>
        <taxon>eudicotyledons</taxon>
        <taxon>Gunneridae</taxon>
        <taxon>Pentapetalae</taxon>
        <taxon>rosids</taxon>
        <taxon>fabids</taxon>
        <taxon>Rosales</taxon>
        <taxon>Rosaceae</taxon>
        <taxon>Amygdaloideae</taxon>
        <taxon>Amygdaleae</taxon>
        <taxon>Prunus</taxon>
    </lineage>
</organism>
<dbReference type="EMBL" id="JAJFAZ020000005">
    <property type="protein sequence ID" value="KAI5329536.1"/>
    <property type="molecule type" value="Genomic_DNA"/>
</dbReference>
<evidence type="ECO:0000313" key="1">
    <source>
        <dbReference type="EMBL" id="KAI5329536.1"/>
    </source>
</evidence>
<evidence type="ECO:0000313" key="2">
    <source>
        <dbReference type="Proteomes" id="UP001054821"/>
    </source>
</evidence>
<dbReference type="AlphaFoldDB" id="A0AAD4VT47"/>
<name>A0AAD4VT47_PRUDU</name>
<reference evidence="1 2" key="1">
    <citation type="journal article" date="2022" name="G3 (Bethesda)">
        <title>Whole-genome sequence and methylome profiling of the almond [Prunus dulcis (Mill.) D.A. Webb] cultivar 'Nonpareil'.</title>
        <authorList>
            <person name="D'Amico-Willman K.M."/>
            <person name="Ouma W.Z."/>
            <person name="Meulia T."/>
            <person name="Sideli G.M."/>
            <person name="Gradziel T.M."/>
            <person name="Fresnedo-Ramirez J."/>
        </authorList>
    </citation>
    <scope>NUCLEOTIDE SEQUENCE [LARGE SCALE GENOMIC DNA]</scope>
    <source>
        <strain evidence="1">Clone GOH B32 T37-40</strain>
    </source>
</reference>
<gene>
    <name evidence="1" type="ORF">L3X38_028933</name>
</gene>
<dbReference type="Proteomes" id="UP001054821">
    <property type="component" value="Chromosome 5"/>
</dbReference>